<accession>A0A1Y0CZ29</accession>
<dbReference type="Proteomes" id="UP000243793">
    <property type="component" value="Chromosome"/>
</dbReference>
<name>A0A1Y0CZ29_9GAMM</name>
<dbReference type="PANTHER" id="PTHR39594">
    <property type="entry name" value="PROTEIN YCHQ"/>
    <property type="match status" value="1"/>
</dbReference>
<dbReference type="InterPro" id="IPR007360">
    <property type="entry name" value="SirB"/>
</dbReference>
<organism evidence="2 3">
    <name type="scientific">Oceanisphaera avium</name>
    <dbReference type="NCBI Taxonomy" id="1903694"/>
    <lineage>
        <taxon>Bacteria</taxon>
        <taxon>Pseudomonadati</taxon>
        <taxon>Pseudomonadota</taxon>
        <taxon>Gammaproteobacteria</taxon>
        <taxon>Aeromonadales</taxon>
        <taxon>Aeromonadaceae</taxon>
        <taxon>Oceanisphaera</taxon>
    </lineage>
</organism>
<proteinExistence type="predicted"/>
<dbReference type="KEGG" id="ocm:CBP12_10775"/>
<dbReference type="PANTHER" id="PTHR39594:SF1">
    <property type="entry name" value="PROTEIN YCHQ"/>
    <property type="match status" value="1"/>
</dbReference>
<dbReference type="OrthoDB" id="5588650at2"/>
<keyword evidence="1" id="KW-1133">Transmembrane helix</keyword>
<dbReference type="RefSeq" id="WP_086964430.1">
    <property type="nucleotide sequence ID" value="NZ_CP021376.1"/>
</dbReference>
<feature type="transmembrane region" description="Helical" evidence="1">
    <location>
        <begin position="39"/>
        <end position="60"/>
    </location>
</feature>
<evidence type="ECO:0000256" key="1">
    <source>
        <dbReference type="SAM" id="Phobius"/>
    </source>
</evidence>
<keyword evidence="3" id="KW-1185">Reference proteome</keyword>
<reference evidence="3" key="1">
    <citation type="submission" date="2017-05" db="EMBL/GenBank/DDBJ databases">
        <authorList>
            <person name="Sung H."/>
        </authorList>
    </citation>
    <scope>NUCLEOTIDE SEQUENCE [LARGE SCALE GENOMIC DNA]</scope>
    <source>
        <strain evidence="3">AMac2203</strain>
    </source>
</reference>
<dbReference type="EMBL" id="CP021376">
    <property type="protein sequence ID" value="ART80562.1"/>
    <property type="molecule type" value="Genomic_DNA"/>
</dbReference>
<dbReference type="GO" id="GO:0005886">
    <property type="term" value="C:plasma membrane"/>
    <property type="evidence" value="ECO:0007669"/>
    <property type="project" value="TreeGrafter"/>
</dbReference>
<gene>
    <name evidence="2" type="ORF">CBP12_10775</name>
</gene>
<evidence type="ECO:0000313" key="3">
    <source>
        <dbReference type="Proteomes" id="UP000243793"/>
    </source>
</evidence>
<keyword evidence="1" id="KW-0812">Transmembrane</keyword>
<keyword evidence="1" id="KW-0472">Membrane</keyword>
<dbReference type="PIRSF" id="PIRSF005610">
    <property type="entry name" value="SirB"/>
    <property type="match status" value="1"/>
</dbReference>
<feature type="transmembrane region" description="Helical" evidence="1">
    <location>
        <begin position="6"/>
        <end position="27"/>
    </location>
</feature>
<sequence>MPYVAIKHAHMMFALISITLFMLRAWLAVPSPARVKSKLLKILPHIVDTLLLAMGIWLAVLSNQIPFGNSPWLTAKVIGLVLYIIVGTIAIKRGKTQSQRVVATVASLAIFAYIYGAALSKSPWSWLAFS</sequence>
<feature type="transmembrane region" description="Helical" evidence="1">
    <location>
        <begin position="72"/>
        <end position="89"/>
    </location>
</feature>
<dbReference type="AlphaFoldDB" id="A0A1Y0CZ29"/>
<dbReference type="Pfam" id="PF04247">
    <property type="entry name" value="SirB"/>
    <property type="match status" value="1"/>
</dbReference>
<feature type="transmembrane region" description="Helical" evidence="1">
    <location>
        <begin position="101"/>
        <end position="120"/>
    </location>
</feature>
<protein>
    <submittedName>
        <fullName evidence="2">Regulator SirB</fullName>
    </submittedName>
</protein>
<evidence type="ECO:0000313" key="2">
    <source>
        <dbReference type="EMBL" id="ART80562.1"/>
    </source>
</evidence>